<keyword evidence="6" id="KW-0808">Transferase</keyword>
<evidence type="ECO:0000313" key="14">
    <source>
        <dbReference type="Proteomes" id="UP000187209"/>
    </source>
</evidence>
<dbReference type="EMBL" id="MPUH01000071">
    <property type="protein sequence ID" value="OMJ91971.1"/>
    <property type="molecule type" value="Genomic_DNA"/>
</dbReference>
<feature type="compositionally biased region" description="Basic and acidic residues" evidence="11">
    <location>
        <begin position="173"/>
        <end position="182"/>
    </location>
</feature>
<organism evidence="13 14">
    <name type="scientific">Stentor coeruleus</name>
    <dbReference type="NCBI Taxonomy" id="5963"/>
    <lineage>
        <taxon>Eukaryota</taxon>
        <taxon>Sar</taxon>
        <taxon>Alveolata</taxon>
        <taxon>Ciliophora</taxon>
        <taxon>Postciliodesmatophora</taxon>
        <taxon>Heterotrichea</taxon>
        <taxon>Heterotrichida</taxon>
        <taxon>Stentoridae</taxon>
        <taxon>Stentor</taxon>
    </lineage>
</organism>
<comment type="caution">
    <text evidence="13">The sequence shown here is derived from an EMBL/GenBank/DDBJ whole genome shotgun (WGS) entry which is preliminary data.</text>
</comment>
<dbReference type="PANTHER" id="PTHR43416">
    <property type="entry name" value="DIHYDROLIPOYLLYSINE-RESIDUE SUCCINYLTRANSFERASE COMPONENT OF 2-OXOGLUTARATE DEHYDROGENASE COMPLEX, MITOCHONDRIAL-RELATED"/>
    <property type="match status" value="1"/>
</dbReference>
<protein>
    <recommendedName>
        <fullName evidence="4">dihydrolipoyllysine-residue succinyltransferase</fullName>
        <ecNumber evidence="4">2.3.1.61</ecNumber>
    </recommendedName>
    <alternativeName>
        <fullName evidence="10">2-oxoglutarate dehydrogenase complex component E2</fullName>
    </alternativeName>
</protein>
<evidence type="ECO:0000256" key="2">
    <source>
        <dbReference type="ARBA" id="ARBA00005145"/>
    </source>
</evidence>
<sequence>MFRSLLRITSFSSKTLSIFTPSLLLRNFATHTIKFPASVESISEGGVQAWVKNIGDHVDVDEVVVVMETAKTNQEIRSPVSGELVKFLANVGDNIPVGADLFVIDTDKTGATKAKESPKPAAKVETLKETPVQESAKEPKKVQENVEIKKEEPKPLQPKPKTPEVPQVKISTGKREDRKEKLTRMRKTIAERLKGAQSTYAMLTTFQECDMSRAIELRNAYKDDFLKKHGVKLGFMSFFIKASTHALLQYPLANAVILGDEIVYKNYIDISVAVATPTGLVVPVIRNCEQKSFANIEKEIIRFSGLAKEGKLPIEDMVGGNFTVSNGGVYGSMMGTPILNPPQSAILGMHSIENRPVVREDKIVARPIMYLALTYDHRLLDGKDAVLFLNAIKKMVEEPAKILLDI</sequence>
<proteinExistence type="inferred from homology"/>
<dbReference type="FunFam" id="3.30.559.10:FF:000007">
    <property type="entry name" value="Dihydrolipoamide acetyltransferase component of pyruvate dehydrogenase complex"/>
    <property type="match status" value="1"/>
</dbReference>
<dbReference type="Proteomes" id="UP000187209">
    <property type="component" value="Unassembled WGS sequence"/>
</dbReference>
<dbReference type="UniPathway" id="UPA00868">
    <property type="reaction ID" value="UER00840"/>
</dbReference>
<feature type="region of interest" description="Disordered" evidence="11">
    <location>
        <begin position="111"/>
        <end position="182"/>
    </location>
</feature>
<evidence type="ECO:0000256" key="1">
    <source>
        <dbReference type="ARBA" id="ARBA00001938"/>
    </source>
</evidence>
<dbReference type="InterPro" id="IPR001078">
    <property type="entry name" value="2-oxoacid_DH_actylTfrase"/>
</dbReference>
<dbReference type="NCBIfam" id="TIGR01347">
    <property type="entry name" value="sucB"/>
    <property type="match status" value="1"/>
</dbReference>
<dbReference type="InterPro" id="IPR011053">
    <property type="entry name" value="Single_hybrid_motif"/>
</dbReference>
<dbReference type="InterPro" id="IPR003016">
    <property type="entry name" value="2-oxoA_DH_lipoyl-BS"/>
</dbReference>
<dbReference type="GO" id="GO:0004149">
    <property type="term" value="F:dihydrolipoyllysine-residue succinyltransferase activity"/>
    <property type="evidence" value="ECO:0007669"/>
    <property type="project" value="UniProtKB-EC"/>
</dbReference>
<dbReference type="PANTHER" id="PTHR43416:SF5">
    <property type="entry name" value="DIHYDROLIPOYLLYSINE-RESIDUE SUCCINYLTRANSFERASE COMPONENT OF 2-OXOGLUTARATE DEHYDROGENASE COMPLEX, MITOCHONDRIAL"/>
    <property type="match status" value="1"/>
</dbReference>
<dbReference type="OrthoDB" id="310277at2759"/>
<evidence type="ECO:0000256" key="6">
    <source>
        <dbReference type="ARBA" id="ARBA00022679"/>
    </source>
</evidence>
<dbReference type="Pfam" id="PF00198">
    <property type="entry name" value="2-oxoacid_dh"/>
    <property type="match status" value="1"/>
</dbReference>
<accession>A0A1R2CSJ4</accession>
<evidence type="ECO:0000256" key="5">
    <source>
        <dbReference type="ARBA" id="ARBA00022532"/>
    </source>
</evidence>
<dbReference type="GO" id="GO:0045252">
    <property type="term" value="C:oxoglutarate dehydrogenase complex"/>
    <property type="evidence" value="ECO:0007669"/>
    <property type="project" value="InterPro"/>
</dbReference>
<keyword evidence="5" id="KW-0816">Tricarboxylic acid cycle</keyword>
<evidence type="ECO:0000256" key="4">
    <source>
        <dbReference type="ARBA" id="ARBA00012945"/>
    </source>
</evidence>
<comment type="pathway">
    <text evidence="2">Amino-acid degradation; L-lysine degradation via saccharopine pathway; glutaryl-CoA from L-lysine: step 6/6.</text>
</comment>
<comment type="similarity">
    <text evidence="3">Belongs to the 2-oxoacid dehydrogenase family.</text>
</comment>
<dbReference type="InterPro" id="IPR006255">
    <property type="entry name" value="SucB"/>
</dbReference>
<dbReference type="EC" id="2.3.1.61" evidence="4"/>
<keyword evidence="9" id="KW-0012">Acyltransferase</keyword>
<dbReference type="PROSITE" id="PS50968">
    <property type="entry name" value="BIOTINYL_LIPOYL"/>
    <property type="match status" value="1"/>
</dbReference>
<dbReference type="PROSITE" id="PS00189">
    <property type="entry name" value="LIPOYL"/>
    <property type="match status" value="1"/>
</dbReference>
<evidence type="ECO:0000259" key="12">
    <source>
        <dbReference type="PROSITE" id="PS50968"/>
    </source>
</evidence>
<keyword evidence="7" id="KW-0450">Lipoyl</keyword>
<dbReference type="InterPro" id="IPR023213">
    <property type="entry name" value="CAT-like_dom_sf"/>
</dbReference>
<feature type="compositionally biased region" description="Basic and acidic residues" evidence="11">
    <location>
        <begin position="135"/>
        <end position="154"/>
    </location>
</feature>
<evidence type="ECO:0000256" key="10">
    <source>
        <dbReference type="ARBA" id="ARBA00032406"/>
    </source>
</evidence>
<dbReference type="SUPFAM" id="SSF52777">
    <property type="entry name" value="CoA-dependent acyltransferases"/>
    <property type="match status" value="1"/>
</dbReference>
<gene>
    <name evidence="13" type="ORF">SteCoe_5407</name>
</gene>
<evidence type="ECO:0000256" key="11">
    <source>
        <dbReference type="SAM" id="MobiDB-lite"/>
    </source>
</evidence>
<evidence type="ECO:0000256" key="9">
    <source>
        <dbReference type="ARBA" id="ARBA00023315"/>
    </source>
</evidence>
<dbReference type="GO" id="GO:0005739">
    <property type="term" value="C:mitochondrion"/>
    <property type="evidence" value="ECO:0007669"/>
    <property type="project" value="TreeGrafter"/>
</dbReference>
<dbReference type="GO" id="GO:0006099">
    <property type="term" value="P:tricarboxylic acid cycle"/>
    <property type="evidence" value="ECO:0007669"/>
    <property type="project" value="UniProtKB-KW"/>
</dbReference>
<keyword evidence="14" id="KW-1185">Reference proteome</keyword>
<evidence type="ECO:0000256" key="7">
    <source>
        <dbReference type="ARBA" id="ARBA00022823"/>
    </source>
</evidence>
<dbReference type="SUPFAM" id="SSF51230">
    <property type="entry name" value="Single hybrid motif"/>
    <property type="match status" value="1"/>
</dbReference>
<dbReference type="InterPro" id="IPR000089">
    <property type="entry name" value="Biotin_lipoyl"/>
</dbReference>
<dbReference type="Gene3D" id="3.30.559.10">
    <property type="entry name" value="Chloramphenicol acetyltransferase-like domain"/>
    <property type="match status" value="1"/>
</dbReference>
<feature type="domain" description="Lipoyl-binding" evidence="12">
    <location>
        <begin position="30"/>
        <end position="105"/>
    </location>
</feature>
<dbReference type="AlphaFoldDB" id="A0A1R2CSJ4"/>
<evidence type="ECO:0000313" key="13">
    <source>
        <dbReference type="EMBL" id="OMJ91971.1"/>
    </source>
</evidence>
<dbReference type="InterPro" id="IPR050537">
    <property type="entry name" value="2-oxoacid_dehydrogenase"/>
</dbReference>
<dbReference type="Pfam" id="PF00364">
    <property type="entry name" value="Biotin_lipoyl"/>
    <property type="match status" value="1"/>
</dbReference>
<evidence type="ECO:0000256" key="3">
    <source>
        <dbReference type="ARBA" id="ARBA00007317"/>
    </source>
</evidence>
<dbReference type="Gene3D" id="2.40.50.100">
    <property type="match status" value="1"/>
</dbReference>
<keyword evidence="8" id="KW-0809">Transit peptide</keyword>
<reference evidence="13 14" key="1">
    <citation type="submission" date="2016-11" db="EMBL/GenBank/DDBJ databases">
        <title>The macronuclear genome of Stentor coeruleus: a giant cell with tiny introns.</title>
        <authorList>
            <person name="Slabodnick M."/>
            <person name="Ruby J.G."/>
            <person name="Reiff S.B."/>
            <person name="Swart E.C."/>
            <person name="Gosai S."/>
            <person name="Prabakaran S."/>
            <person name="Witkowska E."/>
            <person name="Larue G.E."/>
            <person name="Fisher S."/>
            <person name="Freeman R.M."/>
            <person name="Gunawardena J."/>
            <person name="Chu W."/>
            <person name="Stover N.A."/>
            <person name="Gregory B.D."/>
            <person name="Nowacki M."/>
            <person name="Derisi J."/>
            <person name="Roy S.W."/>
            <person name="Marshall W.F."/>
            <person name="Sood P."/>
        </authorList>
    </citation>
    <scope>NUCLEOTIDE SEQUENCE [LARGE SCALE GENOMIC DNA]</scope>
    <source>
        <strain evidence="13">WM001</strain>
    </source>
</reference>
<dbReference type="GO" id="GO:0033512">
    <property type="term" value="P:L-lysine catabolic process to acetyl-CoA via saccharopine"/>
    <property type="evidence" value="ECO:0007669"/>
    <property type="project" value="UniProtKB-UniPathway"/>
</dbReference>
<evidence type="ECO:0000256" key="8">
    <source>
        <dbReference type="ARBA" id="ARBA00022946"/>
    </source>
</evidence>
<name>A0A1R2CSJ4_9CILI</name>
<comment type="cofactor">
    <cofactor evidence="1">
        <name>(R)-lipoate</name>
        <dbReference type="ChEBI" id="CHEBI:83088"/>
    </cofactor>
</comment>